<gene>
    <name evidence="2" type="ORF">RSO01_66610</name>
</gene>
<keyword evidence="3" id="KW-1185">Reference proteome</keyword>
<evidence type="ECO:0000313" key="3">
    <source>
        <dbReference type="Proteomes" id="UP000321058"/>
    </source>
</evidence>
<name>A0A512NKN4_9HYPH</name>
<dbReference type="AlphaFoldDB" id="A0A512NKN4"/>
<sequence>MIWVMETAETDNWVHLGEIARRLAARLITQRLAAADDIGTALIPPPSNDNGAQGQVHEFTPATAPCSVATPT</sequence>
<proteinExistence type="predicted"/>
<protein>
    <submittedName>
        <fullName evidence="2">Uncharacterized protein</fullName>
    </submittedName>
</protein>
<dbReference type="Proteomes" id="UP000321058">
    <property type="component" value="Unassembled WGS sequence"/>
</dbReference>
<dbReference type="EMBL" id="BKAJ01000132">
    <property type="protein sequence ID" value="GEP59495.1"/>
    <property type="molecule type" value="Genomic_DNA"/>
</dbReference>
<accession>A0A512NKN4</accession>
<evidence type="ECO:0000256" key="1">
    <source>
        <dbReference type="SAM" id="MobiDB-lite"/>
    </source>
</evidence>
<feature type="region of interest" description="Disordered" evidence="1">
    <location>
        <begin position="43"/>
        <end position="72"/>
    </location>
</feature>
<organism evidence="2 3">
    <name type="scientific">Reyranella soli</name>
    <dbReference type="NCBI Taxonomy" id="1230389"/>
    <lineage>
        <taxon>Bacteria</taxon>
        <taxon>Pseudomonadati</taxon>
        <taxon>Pseudomonadota</taxon>
        <taxon>Alphaproteobacteria</taxon>
        <taxon>Hyphomicrobiales</taxon>
        <taxon>Reyranellaceae</taxon>
        <taxon>Reyranella</taxon>
    </lineage>
</organism>
<evidence type="ECO:0000313" key="2">
    <source>
        <dbReference type="EMBL" id="GEP59495.1"/>
    </source>
</evidence>
<comment type="caution">
    <text evidence="2">The sequence shown here is derived from an EMBL/GenBank/DDBJ whole genome shotgun (WGS) entry which is preliminary data.</text>
</comment>
<reference evidence="2 3" key="1">
    <citation type="submission" date="2019-07" db="EMBL/GenBank/DDBJ databases">
        <title>Whole genome shotgun sequence of Reyranella soli NBRC 108950.</title>
        <authorList>
            <person name="Hosoyama A."/>
            <person name="Uohara A."/>
            <person name="Ohji S."/>
            <person name="Ichikawa N."/>
        </authorList>
    </citation>
    <scope>NUCLEOTIDE SEQUENCE [LARGE SCALE GENOMIC DNA]</scope>
    <source>
        <strain evidence="2 3">NBRC 108950</strain>
    </source>
</reference>